<feature type="transmembrane region" description="Helical" evidence="1">
    <location>
        <begin position="12"/>
        <end position="31"/>
    </location>
</feature>
<keyword evidence="1" id="KW-1133">Transmembrane helix</keyword>
<name>A0ABU3A5F2_9GAMM</name>
<feature type="transmembrane region" description="Helical" evidence="1">
    <location>
        <begin position="61"/>
        <end position="83"/>
    </location>
</feature>
<keyword evidence="1" id="KW-0472">Membrane</keyword>
<reference evidence="2 3" key="1">
    <citation type="submission" date="2023-09" db="EMBL/GenBank/DDBJ databases">
        <authorList>
            <person name="Rey-Velasco X."/>
        </authorList>
    </citation>
    <scope>NUCLEOTIDE SEQUENCE [LARGE SCALE GENOMIC DNA]</scope>
    <source>
        <strain evidence="2 3">W431</strain>
    </source>
</reference>
<evidence type="ECO:0000256" key="1">
    <source>
        <dbReference type="SAM" id="Phobius"/>
    </source>
</evidence>
<evidence type="ECO:0000313" key="2">
    <source>
        <dbReference type="EMBL" id="MDT0604216.1"/>
    </source>
</evidence>
<keyword evidence="3" id="KW-1185">Reference proteome</keyword>
<proteinExistence type="predicted"/>
<organism evidence="2 3">
    <name type="scientific">Thalassotalea castellviae</name>
    <dbReference type="NCBI Taxonomy" id="3075612"/>
    <lineage>
        <taxon>Bacteria</taxon>
        <taxon>Pseudomonadati</taxon>
        <taxon>Pseudomonadota</taxon>
        <taxon>Gammaproteobacteria</taxon>
        <taxon>Alteromonadales</taxon>
        <taxon>Colwelliaceae</taxon>
        <taxon>Thalassotalea</taxon>
    </lineage>
</organism>
<evidence type="ECO:0000313" key="3">
    <source>
        <dbReference type="Proteomes" id="UP001266357"/>
    </source>
</evidence>
<protein>
    <submittedName>
        <fullName evidence="2">Uncharacterized protein</fullName>
    </submittedName>
</protein>
<gene>
    <name evidence="2" type="ORF">RM573_11480</name>
</gene>
<dbReference type="EMBL" id="JAVRIF010000005">
    <property type="protein sequence ID" value="MDT0604216.1"/>
    <property type="molecule type" value="Genomic_DNA"/>
</dbReference>
<dbReference type="RefSeq" id="WP_311581815.1">
    <property type="nucleotide sequence ID" value="NZ_JAVRIF010000005.1"/>
</dbReference>
<accession>A0ABU3A5F2</accession>
<keyword evidence="1" id="KW-0812">Transmembrane</keyword>
<sequence>MKKPINEDRKCALKWAFSGVVIGLIAFIYNYTMAPISLPGYEILAWPAMFGLQFFSEETAFWPKLIIFITSQYLVYFLMIFTFRKILRLYQSKH</sequence>
<comment type="caution">
    <text evidence="2">The sequence shown here is derived from an EMBL/GenBank/DDBJ whole genome shotgun (WGS) entry which is preliminary data.</text>
</comment>
<dbReference type="Proteomes" id="UP001266357">
    <property type="component" value="Unassembled WGS sequence"/>
</dbReference>